<dbReference type="Proteomes" id="UP000177039">
    <property type="component" value="Unassembled WGS sequence"/>
</dbReference>
<sequence>MRLDLYQECFEQETYYWWHIAKQRLVISLVKKHFGNKKIKILDLGCGTGAILAKLRTSGAVFGADNSKIALRFARKRGLKNLYLCDFNKDPLPFADNYYDVILILDVIEHIKNPMLILSEISRVLAPDGLLIATVPAYQSLWSYWDKILGHYRRYSRKSLIRLLKNHDFHPIYTSYLHAAILAPATLARFIRQKKYELNKNQVEIENIPSDFRPLPKWLNNILLSISSMERLILLRLSLPFGLSVIAICQKNKP</sequence>
<dbReference type="InterPro" id="IPR029063">
    <property type="entry name" value="SAM-dependent_MTases_sf"/>
</dbReference>
<proteinExistence type="predicted"/>
<dbReference type="SUPFAM" id="SSF53335">
    <property type="entry name" value="S-adenosyl-L-methionine-dependent methyltransferases"/>
    <property type="match status" value="1"/>
</dbReference>
<dbReference type="Gene3D" id="3.40.50.150">
    <property type="entry name" value="Vaccinia Virus protein VP39"/>
    <property type="match status" value="1"/>
</dbReference>
<gene>
    <name evidence="2" type="ORF">A3B54_01585</name>
</gene>
<evidence type="ECO:0000259" key="1">
    <source>
        <dbReference type="Pfam" id="PF08241"/>
    </source>
</evidence>
<reference evidence="2 3" key="1">
    <citation type="journal article" date="2016" name="Nat. Commun.">
        <title>Thousands of microbial genomes shed light on interconnected biogeochemical processes in an aquifer system.</title>
        <authorList>
            <person name="Anantharaman K."/>
            <person name="Brown C.T."/>
            <person name="Hug L.A."/>
            <person name="Sharon I."/>
            <person name="Castelle C.J."/>
            <person name="Probst A.J."/>
            <person name="Thomas B.C."/>
            <person name="Singh A."/>
            <person name="Wilkins M.J."/>
            <person name="Karaoz U."/>
            <person name="Brodie E.L."/>
            <person name="Williams K.H."/>
            <person name="Hubbard S.S."/>
            <person name="Banfield J.F."/>
        </authorList>
    </citation>
    <scope>NUCLEOTIDE SEQUENCE [LARGE SCALE GENOMIC DNA]</scope>
</reference>
<dbReference type="Pfam" id="PF08241">
    <property type="entry name" value="Methyltransf_11"/>
    <property type="match status" value="1"/>
</dbReference>
<dbReference type="EMBL" id="MFBT01000021">
    <property type="protein sequence ID" value="OGD99242.1"/>
    <property type="molecule type" value="Genomic_DNA"/>
</dbReference>
<feature type="domain" description="Methyltransferase type 11" evidence="1">
    <location>
        <begin position="42"/>
        <end position="132"/>
    </location>
</feature>
<protein>
    <recommendedName>
        <fullName evidence="1">Methyltransferase type 11 domain-containing protein</fullName>
    </recommendedName>
</protein>
<dbReference type="CDD" id="cd02440">
    <property type="entry name" value="AdoMet_MTases"/>
    <property type="match status" value="1"/>
</dbReference>
<dbReference type="PANTHER" id="PTHR43861">
    <property type="entry name" value="TRANS-ACONITATE 2-METHYLTRANSFERASE-RELATED"/>
    <property type="match status" value="1"/>
</dbReference>
<dbReference type="PANTHER" id="PTHR43861:SF6">
    <property type="entry name" value="METHYLTRANSFERASE TYPE 11"/>
    <property type="match status" value="1"/>
</dbReference>
<accession>A0A1F5H4Z0</accession>
<name>A0A1F5H4Z0_9BACT</name>
<dbReference type="InterPro" id="IPR013216">
    <property type="entry name" value="Methyltransf_11"/>
</dbReference>
<dbReference type="GO" id="GO:0008757">
    <property type="term" value="F:S-adenosylmethionine-dependent methyltransferase activity"/>
    <property type="evidence" value="ECO:0007669"/>
    <property type="project" value="InterPro"/>
</dbReference>
<evidence type="ECO:0000313" key="2">
    <source>
        <dbReference type="EMBL" id="OGD99242.1"/>
    </source>
</evidence>
<comment type="caution">
    <text evidence="2">The sequence shown here is derived from an EMBL/GenBank/DDBJ whole genome shotgun (WGS) entry which is preliminary data.</text>
</comment>
<evidence type="ECO:0000313" key="3">
    <source>
        <dbReference type="Proteomes" id="UP000177039"/>
    </source>
</evidence>
<organism evidence="2 3">
    <name type="scientific">Candidatus Curtissbacteria bacterium RIFCSPLOWO2_01_FULL_42_50</name>
    <dbReference type="NCBI Taxonomy" id="1797730"/>
    <lineage>
        <taxon>Bacteria</taxon>
        <taxon>Candidatus Curtissiibacteriota</taxon>
    </lineage>
</organism>
<dbReference type="AlphaFoldDB" id="A0A1F5H4Z0"/>